<feature type="compositionally biased region" description="Acidic residues" evidence="1">
    <location>
        <begin position="58"/>
        <end position="70"/>
    </location>
</feature>
<organism evidence="2 3">
    <name type="scientific">Zizania palustris</name>
    <name type="common">Northern wild rice</name>
    <dbReference type="NCBI Taxonomy" id="103762"/>
    <lineage>
        <taxon>Eukaryota</taxon>
        <taxon>Viridiplantae</taxon>
        <taxon>Streptophyta</taxon>
        <taxon>Embryophyta</taxon>
        <taxon>Tracheophyta</taxon>
        <taxon>Spermatophyta</taxon>
        <taxon>Magnoliopsida</taxon>
        <taxon>Liliopsida</taxon>
        <taxon>Poales</taxon>
        <taxon>Poaceae</taxon>
        <taxon>BOP clade</taxon>
        <taxon>Oryzoideae</taxon>
        <taxon>Oryzeae</taxon>
        <taxon>Zizaniinae</taxon>
        <taxon>Zizania</taxon>
    </lineage>
</organism>
<protein>
    <submittedName>
        <fullName evidence="2">Uncharacterized protein</fullName>
    </submittedName>
</protein>
<evidence type="ECO:0000313" key="2">
    <source>
        <dbReference type="EMBL" id="KAG8043532.1"/>
    </source>
</evidence>
<reference evidence="2" key="1">
    <citation type="journal article" date="2021" name="bioRxiv">
        <title>Whole Genome Assembly and Annotation of Northern Wild Rice, Zizania palustris L., Supports a Whole Genome Duplication in the Zizania Genus.</title>
        <authorList>
            <person name="Haas M."/>
            <person name="Kono T."/>
            <person name="Macchietto M."/>
            <person name="Millas R."/>
            <person name="McGilp L."/>
            <person name="Shao M."/>
            <person name="Duquette J."/>
            <person name="Hirsch C.N."/>
            <person name="Kimball J."/>
        </authorList>
    </citation>
    <scope>NUCLEOTIDE SEQUENCE</scope>
    <source>
        <tissue evidence="2">Fresh leaf tissue</tissue>
    </source>
</reference>
<feature type="compositionally biased region" description="Basic and acidic residues" evidence="1">
    <location>
        <begin position="48"/>
        <end position="57"/>
    </location>
</feature>
<proteinExistence type="predicted"/>
<keyword evidence="3" id="KW-1185">Reference proteome</keyword>
<name>A0A8J5UUP3_ZIZPA</name>
<sequence>MRHSTQAQAAPAMDRPCKRKRKGSSREAYQGTLEKVKAQPKKTVQPKKAAELAKQDFSDDSTDDSSSDDDPANKPVACSNKPLVSIATNSSSSDESSSDEEPVKNLAAPLKKPVARVTNGSKKLSQTAVALVAVLMKSRMRIIR</sequence>
<dbReference type="AlphaFoldDB" id="A0A8J5UUP3"/>
<accession>A0A8J5UUP3</accession>
<evidence type="ECO:0000256" key="1">
    <source>
        <dbReference type="SAM" id="MobiDB-lite"/>
    </source>
</evidence>
<dbReference type="EMBL" id="JAAALK010000953">
    <property type="protein sequence ID" value="KAG8043532.1"/>
    <property type="molecule type" value="Genomic_DNA"/>
</dbReference>
<evidence type="ECO:0000313" key="3">
    <source>
        <dbReference type="Proteomes" id="UP000729402"/>
    </source>
</evidence>
<gene>
    <name evidence="2" type="ORF">GUJ93_ZPchr0458g22346</name>
</gene>
<comment type="caution">
    <text evidence="2">The sequence shown here is derived from an EMBL/GenBank/DDBJ whole genome shotgun (WGS) entry which is preliminary data.</text>
</comment>
<feature type="region of interest" description="Disordered" evidence="1">
    <location>
        <begin position="1"/>
        <end position="108"/>
    </location>
</feature>
<reference evidence="2" key="2">
    <citation type="submission" date="2021-02" db="EMBL/GenBank/DDBJ databases">
        <authorList>
            <person name="Kimball J.A."/>
            <person name="Haas M.W."/>
            <person name="Macchietto M."/>
            <person name="Kono T."/>
            <person name="Duquette J."/>
            <person name="Shao M."/>
        </authorList>
    </citation>
    <scope>NUCLEOTIDE SEQUENCE</scope>
    <source>
        <tissue evidence="2">Fresh leaf tissue</tissue>
    </source>
</reference>
<dbReference type="Proteomes" id="UP000729402">
    <property type="component" value="Unassembled WGS sequence"/>
</dbReference>